<sequence length="1352" mass="151855">MRAAFKNDLLHCFRLFAAVLWLGVPAGVLKASEPTVMGRQELEKFKFERFTIRNGLSSNTIYGVLQDKRGLLWISTTGGLNRYDGYRFQTYHHDYTDPRSLSFSSTGRMVENPDGRIWVGTWGGGLNLFDPVLETFTHFKNDQQDPKTLSENRIQSLYLENGERLWVGTYSQGLNKLNPQTGLVTRYPPDPNDPHAAPGGRIWSIVPGDAGQLWLGTEAGVFLFDAGTGKVLENYRHDPDNPASLSSDHVKVLLRDSGGRLWAGTRSGLNVFLPEARAWRRFLVDETACEDANRCSIRTLFEDRDGRLWIGTIGGGLLCLLDLDEPLLQFTPDPLDPRSLSNGNVERIFLDRGGVMWIATLNGLNKVDLKPRKFKRYRQSATQTNGLSSNEVGALYEDARGRLWVGTFRGGLNLFDLETETVARFDVQMATSAGENVVRAIAAAPDGRLWIGTYSDGLQRLDEQRGEFDAFTHDPDDPDSLSNNRVRALAFDSRGRGWVGTDAGLNLFEPGAGVPRFANPNNDPFLNIRFNGMRIYTLREDRDGRMWVGTNRGLARFDAQEQRVHRFNEVLGDTLSLSSDTVFCVVHRADGKVWVGTESGLNLLEPNSGESRRFYTADGLPSNIIHGLLLDDDGALWIGTNNGLSVYREAGGGFRNYDVFDGLQDNDFNRNAAFKGRGGYLYFGGRNGFNRFLPSEVRDNPYVPPVILTGFRQMEGRPKLPVAIWEADRLELSHDSDMMTLEYAALDYTNPEKNQYAIRLLGFNDEWVNMGTTNHVTYTNLDPGTYTFQVRGSNNDLVWNENGLNVTLEVVPPLWLTWWAYVCYVVLGLSLMTGIPLWRIRALNRRRAVLAKTVATRTAELQQKNQELGEKNSELVTLDLIVHAINREVNEDALLRALLLYGMKLVNEAERGLVLIFDHQAQLFRCADAEGAHNEGLASMLFSREEIHHRYLDHTEELHPGIFMMTTPAVNLPDSPKFYGQPKAKSMLIMTVTSREFIEDLLVFENFERENVFRGSDIAKLARYREHAITAIAKAKLFHEATYSARHLRETQRLLLDAAHHAGMSEIAANVLHNVGNTLNSLNTSTGVLRSKLDSRAFDFLKRMLQLLEQHADNLDDFVRNQPRGAKVAPAFLETGRKIAAVHEGMLAELKLVEEHIARLNGVVRAQQDYVAMEGLSEMVDLHGTLEEVLQLERYIIDSKRVQVVREYGVIPRVKVQKSKLIRVIVNLVNNAVDALETNAHNRLFSLRTGMTEDRAHVFLEIRDNGIGIPEDVIGDVFHQGFTTKEQGSGFGLHYCANVMREMGGTITVVSDGPGEGTVVRLQLQKADPEPDKPLDGSNHHRPEKKQLESIA</sequence>
<dbReference type="Pfam" id="PF07494">
    <property type="entry name" value="Reg_prop"/>
    <property type="match status" value="5"/>
</dbReference>
<dbReference type="RefSeq" id="WP_207860166.1">
    <property type="nucleotide sequence ID" value="NZ_JAFREP010000016.1"/>
</dbReference>
<dbReference type="InterPro" id="IPR015943">
    <property type="entry name" value="WD40/YVTN_repeat-like_dom_sf"/>
</dbReference>
<dbReference type="InterPro" id="IPR011110">
    <property type="entry name" value="Reg_prop"/>
</dbReference>
<dbReference type="PROSITE" id="PS50109">
    <property type="entry name" value="HIS_KIN"/>
    <property type="match status" value="1"/>
</dbReference>
<evidence type="ECO:0000256" key="3">
    <source>
        <dbReference type="ARBA" id="ARBA00022553"/>
    </source>
</evidence>
<comment type="catalytic activity">
    <reaction evidence="1">
        <text>ATP + protein L-histidine = ADP + protein N-phospho-L-histidine.</text>
        <dbReference type="EC" id="2.7.13.3"/>
    </reaction>
</comment>
<keyword evidence="3" id="KW-0597">Phosphoprotein</keyword>
<dbReference type="InterPro" id="IPR036890">
    <property type="entry name" value="HATPase_C_sf"/>
</dbReference>
<evidence type="ECO:0000256" key="2">
    <source>
        <dbReference type="ARBA" id="ARBA00012438"/>
    </source>
</evidence>
<accession>A0A8J7Q436</accession>
<dbReference type="InterPro" id="IPR029016">
    <property type="entry name" value="GAF-like_dom_sf"/>
</dbReference>
<dbReference type="SMART" id="SM00387">
    <property type="entry name" value="HATPase_c"/>
    <property type="match status" value="1"/>
</dbReference>
<organism evidence="6 7">
    <name type="scientific">Acanthopleuribacter pedis</name>
    <dbReference type="NCBI Taxonomy" id="442870"/>
    <lineage>
        <taxon>Bacteria</taxon>
        <taxon>Pseudomonadati</taxon>
        <taxon>Acidobacteriota</taxon>
        <taxon>Holophagae</taxon>
        <taxon>Acanthopleuribacterales</taxon>
        <taxon>Acanthopleuribacteraceae</taxon>
        <taxon>Acanthopleuribacter</taxon>
    </lineage>
</organism>
<dbReference type="Pfam" id="PF07495">
    <property type="entry name" value="Y_Y_Y"/>
    <property type="match status" value="1"/>
</dbReference>
<dbReference type="Gene3D" id="3.30.565.10">
    <property type="entry name" value="Histidine kinase-like ATPase, C-terminal domain"/>
    <property type="match status" value="1"/>
</dbReference>
<evidence type="ECO:0000313" key="6">
    <source>
        <dbReference type="EMBL" id="MBO1320212.1"/>
    </source>
</evidence>
<name>A0A8J7Q436_9BACT</name>
<protein>
    <recommendedName>
        <fullName evidence="2">histidine kinase</fullName>
        <ecNumber evidence="2">2.7.13.3</ecNumber>
    </recommendedName>
</protein>
<dbReference type="GO" id="GO:0000155">
    <property type="term" value="F:phosphorelay sensor kinase activity"/>
    <property type="evidence" value="ECO:0007669"/>
    <property type="project" value="TreeGrafter"/>
</dbReference>
<dbReference type="Pfam" id="PF02518">
    <property type="entry name" value="HATPase_c"/>
    <property type="match status" value="1"/>
</dbReference>
<dbReference type="SUPFAM" id="SSF55874">
    <property type="entry name" value="ATPase domain of HSP90 chaperone/DNA topoisomerase II/histidine kinase"/>
    <property type="match status" value="1"/>
</dbReference>
<proteinExistence type="predicted"/>
<dbReference type="EC" id="2.7.13.3" evidence="2"/>
<dbReference type="Pfam" id="PF08450">
    <property type="entry name" value="SGL"/>
    <property type="match status" value="1"/>
</dbReference>
<evidence type="ECO:0000313" key="7">
    <source>
        <dbReference type="Proteomes" id="UP000664417"/>
    </source>
</evidence>
<evidence type="ECO:0000259" key="5">
    <source>
        <dbReference type="PROSITE" id="PS50109"/>
    </source>
</evidence>
<dbReference type="InterPro" id="IPR004358">
    <property type="entry name" value="Sig_transdc_His_kin-like_C"/>
</dbReference>
<dbReference type="Gene3D" id="2.60.40.10">
    <property type="entry name" value="Immunoglobulins"/>
    <property type="match status" value="1"/>
</dbReference>
<dbReference type="Proteomes" id="UP000664417">
    <property type="component" value="Unassembled WGS sequence"/>
</dbReference>
<dbReference type="InterPro" id="IPR013783">
    <property type="entry name" value="Ig-like_fold"/>
</dbReference>
<feature type="region of interest" description="Disordered" evidence="4">
    <location>
        <begin position="1325"/>
        <end position="1352"/>
    </location>
</feature>
<reference evidence="6" key="1">
    <citation type="submission" date="2021-03" db="EMBL/GenBank/DDBJ databases">
        <authorList>
            <person name="Wang G."/>
        </authorList>
    </citation>
    <scope>NUCLEOTIDE SEQUENCE</scope>
    <source>
        <strain evidence="6">KCTC 12899</strain>
    </source>
</reference>
<evidence type="ECO:0000256" key="1">
    <source>
        <dbReference type="ARBA" id="ARBA00000085"/>
    </source>
</evidence>
<dbReference type="EMBL" id="JAFREP010000016">
    <property type="protein sequence ID" value="MBO1320212.1"/>
    <property type="molecule type" value="Genomic_DNA"/>
</dbReference>
<dbReference type="CDD" id="cd00146">
    <property type="entry name" value="PKD"/>
    <property type="match status" value="1"/>
</dbReference>
<dbReference type="InterPro" id="IPR011123">
    <property type="entry name" value="Y_Y_Y"/>
</dbReference>
<dbReference type="InterPro" id="IPR003594">
    <property type="entry name" value="HATPase_dom"/>
</dbReference>
<dbReference type="PANTHER" id="PTHR43547:SF2">
    <property type="entry name" value="HYBRID SIGNAL TRANSDUCTION HISTIDINE KINASE C"/>
    <property type="match status" value="1"/>
</dbReference>
<dbReference type="InterPro" id="IPR005467">
    <property type="entry name" value="His_kinase_dom"/>
</dbReference>
<comment type="caution">
    <text evidence="6">The sequence shown here is derived from an EMBL/GenBank/DDBJ whole genome shotgun (WGS) entry which is preliminary data.</text>
</comment>
<feature type="domain" description="Histidine kinase" evidence="5">
    <location>
        <begin position="1070"/>
        <end position="1328"/>
    </location>
</feature>
<dbReference type="SUPFAM" id="SSF63829">
    <property type="entry name" value="Calcium-dependent phosphotriesterase"/>
    <property type="match status" value="3"/>
</dbReference>
<dbReference type="PANTHER" id="PTHR43547">
    <property type="entry name" value="TWO-COMPONENT HISTIDINE KINASE"/>
    <property type="match status" value="1"/>
</dbReference>
<dbReference type="CDD" id="cd00075">
    <property type="entry name" value="HATPase"/>
    <property type="match status" value="1"/>
</dbReference>
<dbReference type="Gene3D" id="3.30.450.40">
    <property type="match status" value="1"/>
</dbReference>
<evidence type="ECO:0000256" key="4">
    <source>
        <dbReference type="SAM" id="MobiDB-lite"/>
    </source>
</evidence>
<keyword evidence="7" id="KW-1185">Reference proteome</keyword>
<dbReference type="Gene3D" id="2.130.10.10">
    <property type="entry name" value="YVTN repeat-like/Quinoprotein amine dehydrogenase"/>
    <property type="match status" value="2"/>
</dbReference>
<dbReference type="PRINTS" id="PR00344">
    <property type="entry name" value="BCTRLSENSOR"/>
</dbReference>
<dbReference type="InterPro" id="IPR013658">
    <property type="entry name" value="SGL"/>
</dbReference>
<gene>
    <name evidence="6" type="ORF">J3U88_17185</name>
</gene>
<feature type="compositionally biased region" description="Basic and acidic residues" evidence="4">
    <location>
        <begin position="1327"/>
        <end position="1352"/>
    </location>
</feature>